<dbReference type="GO" id="GO:0003676">
    <property type="term" value="F:nucleic acid binding"/>
    <property type="evidence" value="ECO:0007669"/>
    <property type="project" value="InterPro"/>
</dbReference>
<comment type="caution">
    <text evidence="2">The sequence shown here is derived from an EMBL/GenBank/DDBJ whole genome shotgun (WGS) entry which is preliminary data.</text>
</comment>
<dbReference type="GO" id="GO:0008270">
    <property type="term" value="F:zinc ion binding"/>
    <property type="evidence" value="ECO:0007669"/>
    <property type="project" value="InterPro"/>
</dbReference>
<dbReference type="SUPFAM" id="SSF50630">
    <property type="entry name" value="Acid proteases"/>
    <property type="match status" value="1"/>
</dbReference>
<dbReference type="PANTHER" id="PTHR15503:SF22">
    <property type="entry name" value="TRANSPOSON TY3-I GAG POLYPROTEIN"/>
    <property type="match status" value="1"/>
</dbReference>
<dbReference type="Pfam" id="PF03732">
    <property type="entry name" value="Retrotrans_gag"/>
    <property type="match status" value="1"/>
</dbReference>
<gene>
    <name evidence="2" type="ORF">BpHYR1_001988</name>
</gene>
<dbReference type="InterPro" id="IPR032567">
    <property type="entry name" value="RTL1-rel"/>
</dbReference>
<accession>A0A3M7R0B8</accession>
<dbReference type="PANTHER" id="PTHR15503">
    <property type="entry name" value="LDOC1 RELATED"/>
    <property type="match status" value="1"/>
</dbReference>
<reference evidence="2 3" key="1">
    <citation type="journal article" date="2018" name="Sci. Rep.">
        <title>Genomic signatures of local adaptation to the degree of environmental predictability in rotifers.</title>
        <authorList>
            <person name="Franch-Gras L."/>
            <person name="Hahn C."/>
            <person name="Garcia-Roger E.M."/>
            <person name="Carmona M.J."/>
            <person name="Serra M."/>
            <person name="Gomez A."/>
        </authorList>
    </citation>
    <scope>NUCLEOTIDE SEQUENCE [LARGE SCALE GENOMIC DNA]</scope>
    <source>
        <strain evidence="2">HYR1</strain>
    </source>
</reference>
<evidence type="ECO:0000313" key="2">
    <source>
        <dbReference type="EMBL" id="RNA16919.1"/>
    </source>
</evidence>
<dbReference type="InterPro" id="IPR021109">
    <property type="entry name" value="Peptidase_aspartic_dom_sf"/>
</dbReference>
<organism evidence="2 3">
    <name type="scientific">Brachionus plicatilis</name>
    <name type="common">Marine rotifer</name>
    <name type="synonym">Brachionus muelleri</name>
    <dbReference type="NCBI Taxonomy" id="10195"/>
    <lineage>
        <taxon>Eukaryota</taxon>
        <taxon>Metazoa</taxon>
        <taxon>Spiralia</taxon>
        <taxon>Gnathifera</taxon>
        <taxon>Rotifera</taxon>
        <taxon>Eurotatoria</taxon>
        <taxon>Monogononta</taxon>
        <taxon>Pseudotrocha</taxon>
        <taxon>Ploima</taxon>
        <taxon>Brachionidae</taxon>
        <taxon>Brachionus</taxon>
    </lineage>
</organism>
<proteinExistence type="predicted"/>
<dbReference type="Proteomes" id="UP000276133">
    <property type="component" value="Unassembled WGS sequence"/>
</dbReference>
<protein>
    <submittedName>
        <fullName evidence="2">Retrotransposon Ty3-gypsy subclass</fullName>
    </submittedName>
</protein>
<feature type="domain" description="Retrotransposon gag" evidence="1">
    <location>
        <begin position="48"/>
        <end position="139"/>
    </location>
</feature>
<evidence type="ECO:0000313" key="3">
    <source>
        <dbReference type="Proteomes" id="UP000276133"/>
    </source>
</evidence>
<dbReference type="Pfam" id="PF08284">
    <property type="entry name" value="RVP_2"/>
    <property type="match status" value="1"/>
</dbReference>
<dbReference type="EMBL" id="REGN01004590">
    <property type="protein sequence ID" value="RNA16919.1"/>
    <property type="molecule type" value="Genomic_DNA"/>
</dbReference>
<dbReference type="InterPro" id="IPR005162">
    <property type="entry name" value="Retrotrans_gag_dom"/>
</dbReference>
<dbReference type="Gene3D" id="2.40.70.10">
    <property type="entry name" value="Acid Proteases"/>
    <property type="match status" value="1"/>
</dbReference>
<keyword evidence="3" id="KW-1185">Reference proteome</keyword>
<dbReference type="InterPro" id="IPR036875">
    <property type="entry name" value="Znf_CCHC_sf"/>
</dbReference>
<dbReference type="OrthoDB" id="10217939at2759"/>
<dbReference type="SUPFAM" id="SSF57756">
    <property type="entry name" value="Retrovirus zinc finger-like domains"/>
    <property type="match status" value="1"/>
</dbReference>
<evidence type="ECO:0000259" key="1">
    <source>
        <dbReference type="Pfam" id="PF03732"/>
    </source>
</evidence>
<dbReference type="AlphaFoldDB" id="A0A3M7R0B8"/>
<name>A0A3M7R0B8_BRAPC</name>
<sequence length="348" mass="40500">MFQGLPKMNFGNQPTFSAKDTENVEEWLRITEKNLRLNRVDGQLVVEVASSYLRDKAERAYLQASHRLPNMNWEQFKETMIKSFRRRDQIEVNMTKFRGLSQTGDLKEYIDEFNSCLINLKEELPEAFIIEFFRNGLKPIIRAGVMASEPKTLEDAIEKATLLYYSGKETSAQRFDINRVENKSKQSIKCHYCHKLGHKIKECRKKFYDEKNRKETEMKHLKRGQEFSNKKTVTQYNKSRKPDNISSVEVEEVETSNIGTVDLDPEVHMRRTRNDLEVIKGEALLGINEIPTQVIFDTGAKRSVISERIARNYGIKSSNIKIKAVVADKETFSTYITERTRVIFKGHI</sequence>